<dbReference type="Pfam" id="PF00687">
    <property type="entry name" value="Ribosomal_L1"/>
    <property type="match status" value="1"/>
</dbReference>
<dbReference type="InterPro" id="IPR016095">
    <property type="entry name" value="Ribosomal_uL1_3-a/b-sand"/>
</dbReference>
<organism evidence="2 3">
    <name type="scientific">Plectus sambesii</name>
    <dbReference type="NCBI Taxonomy" id="2011161"/>
    <lineage>
        <taxon>Eukaryota</taxon>
        <taxon>Metazoa</taxon>
        <taxon>Ecdysozoa</taxon>
        <taxon>Nematoda</taxon>
        <taxon>Chromadorea</taxon>
        <taxon>Plectida</taxon>
        <taxon>Plectina</taxon>
        <taxon>Plectoidea</taxon>
        <taxon>Plectidae</taxon>
        <taxon>Plectus</taxon>
    </lineage>
</organism>
<feature type="region of interest" description="Disordered" evidence="1">
    <location>
        <begin position="1"/>
        <end position="41"/>
    </location>
</feature>
<dbReference type="InterPro" id="IPR023674">
    <property type="entry name" value="Ribosomal_uL1-like"/>
</dbReference>
<dbReference type="InterPro" id="IPR028364">
    <property type="entry name" value="Ribosomal_uL1/biogenesis"/>
</dbReference>
<evidence type="ECO:0000256" key="1">
    <source>
        <dbReference type="SAM" id="MobiDB-lite"/>
    </source>
</evidence>
<dbReference type="AlphaFoldDB" id="A0A914WQV5"/>
<dbReference type="Proteomes" id="UP000887566">
    <property type="component" value="Unplaced"/>
</dbReference>
<accession>A0A914WQV5</accession>
<dbReference type="Gene3D" id="3.40.50.790">
    <property type="match status" value="1"/>
</dbReference>
<sequence length="308" mass="34910">MAVEKKEEVKGGVPKAENKGQARTARALKKKGVATRRESQDKIRTDATHFNLDAQGRTAIKALQKYYNEQKSQSKSALFPEIDFSLHLMAVYKKAARVTPDKTSAYRKIELPFPLQSPATSTVCLIVRDLHMKDKEYNDPDVDKQAREWQEKLLIEQNITSAQITKILTRRQLEREYHTFADKRSLASAYDLFLVDNTVMKAVHDICGKEFHKAKKYPIAVKTNRPLAPQISKAFRITLMPVFKLKNRVSIKIGHLGQPLDELVKNMNECIVQLRHYCPGGTANIQSLYLQPTTSTPSLPIHASLGNI</sequence>
<dbReference type="WBParaSite" id="PSAMB.scaffold4944size13095.g25535.t1">
    <property type="protein sequence ID" value="PSAMB.scaffold4944size13095.g25535.t1"/>
    <property type="gene ID" value="PSAMB.scaffold4944size13095.g25535"/>
</dbReference>
<evidence type="ECO:0000313" key="2">
    <source>
        <dbReference type="Proteomes" id="UP000887566"/>
    </source>
</evidence>
<feature type="compositionally biased region" description="Basic and acidic residues" evidence="1">
    <location>
        <begin position="1"/>
        <end position="20"/>
    </location>
</feature>
<protein>
    <submittedName>
        <fullName evidence="3">Ribosomal protein L1</fullName>
    </submittedName>
</protein>
<name>A0A914WQV5_9BILA</name>
<dbReference type="SUPFAM" id="SSF56808">
    <property type="entry name" value="Ribosomal protein L1"/>
    <property type="match status" value="1"/>
</dbReference>
<evidence type="ECO:0000313" key="3">
    <source>
        <dbReference type="WBParaSite" id="PSAMB.scaffold4944size13095.g25535.t1"/>
    </source>
</evidence>
<proteinExistence type="predicted"/>
<keyword evidence="2" id="KW-1185">Reference proteome</keyword>
<reference evidence="3" key="1">
    <citation type="submission" date="2022-11" db="UniProtKB">
        <authorList>
            <consortium name="WormBaseParasite"/>
        </authorList>
    </citation>
    <scope>IDENTIFICATION</scope>
</reference>